<organism evidence="2 3">
    <name type="scientific">Ascobolus immersus RN42</name>
    <dbReference type="NCBI Taxonomy" id="1160509"/>
    <lineage>
        <taxon>Eukaryota</taxon>
        <taxon>Fungi</taxon>
        <taxon>Dikarya</taxon>
        <taxon>Ascomycota</taxon>
        <taxon>Pezizomycotina</taxon>
        <taxon>Pezizomycetes</taxon>
        <taxon>Pezizales</taxon>
        <taxon>Ascobolaceae</taxon>
        <taxon>Ascobolus</taxon>
    </lineage>
</organism>
<name>A0A3N4HPL9_ASCIM</name>
<sequence>MFSIISPRTTHSHDTSSSVSVLRPGHRAAESGPVNLSTTLPVLTVTVITENIEGKIHSLSGGVLIAPGTVLTSREFLRDDEVKRMFIGFECAERRISSIRKQISEHTSGFYQHVQRARLQSVSPNGDGQLALLTFELMCSGCLERVVPRPSVPFGSTAYLGLREGGEAQRVPAGKELERGAEWQIRSGATFVRRVDVEMSGCGIWKYVVEDMNDTQDENLSGAGVWNSKGDLVGVHIGASYAGVRGVYYFDCTDFRGWVQDYILPYLARRYGPEIADLWTSFMCSSRRD</sequence>
<dbReference type="EMBL" id="ML119757">
    <property type="protein sequence ID" value="RPA75772.1"/>
    <property type="molecule type" value="Genomic_DNA"/>
</dbReference>
<evidence type="ECO:0000313" key="3">
    <source>
        <dbReference type="Proteomes" id="UP000275078"/>
    </source>
</evidence>
<dbReference type="AlphaFoldDB" id="A0A3N4HPL9"/>
<accession>A0A3N4HPL9</accession>
<reference evidence="2 3" key="1">
    <citation type="journal article" date="2018" name="Nat. Ecol. Evol.">
        <title>Pezizomycetes genomes reveal the molecular basis of ectomycorrhizal truffle lifestyle.</title>
        <authorList>
            <person name="Murat C."/>
            <person name="Payen T."/>
            <person name="Noel B."/>
            <person name="Kuo A."/>
            <person name="Morin E."/>
            <person name="Chen J."/>
            <person name="Kohler A."/>
            <person name="Krizsan K."/>
            <person name="Balestrini R."/>
            <person name="Da Silva C."/>
            <person name="Montanini B."/>
            <person name="Hainaut M."/>
            <person name="Levati E."/>
            <person name="Barry K.W."/>
            <person name="Belfiori B."/>
            <person name="Cichocki N."/>
            <person name="Clum A."/>
            <person name="Dockter R.B."/>
            <person name="Fauchery L."/>
            <person name="Guy J."/>
            <person name="Iotti M."/>
            <person name="Le Tacon F."/>
            <person name="Lindquist E.A."/>
            <person name="Lipzen A."/>
            <person name="Malagnac F."/>
            <person name="Mello A."/>
            <person name="Molinier V."/>
            <person name="Miyauchi S."/>
            <person name="Poulain J."/>
            <person name="Riccioni C."/>
            <person name="Rubini A."/>
            <person name="Sitrit Y."/>
            <person name="Splivallo R."/>
            <person name="Traeger S."/>
            <person name="Wang M."/>
            <person name="Zifcakova L."/>
            <person name="Wipf D."/>
            <person name="Zambonelli A."/>
            <person name="Paolocci F."/>
            <person name="Nowrousian M."/>
            <person name="Ottonello S."/>
            <person name="Baldrian P."/>
            <person name="Spatafora J.W."/>
            <person name="Henrissat B."/>
            <person name="Nagy L.G."/>
            <person name="Aury J.M."/>
            <person name="Wincker P."/>
            <person name="Grigoriev I.V."/>
            <person name="Bonfante P."/>
            <person name="Martin F.M."/>
        </authorList>
    </citation>
    <scope>NUCLEOTIDE SEQUENCE [LARGE SCALE GENOMIC DNA]</scope>
    <source>
        <strain evidence="2 3">RN42</strain>
    </source>
</reference>
<dbReference type="SUPFAM" id="SSF50494">
    <property type="entry name" value="Trypsin-like serine proteases"/>
    <property type="match status" value="1"/>
</dbReference>
<dbReference type="InterPro" id="IPR009003">
    <property type="entry name" value="Peptidase_S1_PA"/>
</dbReference>
<evidence type="ECO:0000256" key="1">
    <source>
        <dbReference type="SAM" id="MobiDB-lite"/>
    </source>
</evidence>
<gene>
    <name evidence="2" type="ORF">BJ508DRAFT_311680</name>
</gene>
<feature type="region of interest" description="Disordered" evidence="1">
    <location>
        <begin position="1"/>
        <end position="25"/>
    </location>
</feature>
<proteinExistence type="predicted"/>
<keyword evidence="3" id="KW-1185">Reference proteome</keyword>
<protein>
    <recommendedName>
        <fullName evidence="4">Peptidase S1 domain-containing protein</fullName>
    </recommendedName>
</protein>
<evidence type="ECO:0008006" key="4">
    <source>
        <dbReference type="Google" id="ProtNLM"/>
    </source>
</evidence>
<dbReference type="Proteomes" id="UP000275078">
    <property type="component" value="Unassembled WGS sequence"/>
</dbReference>
<evidence type="ECO:0000313" key="2">
    <source>
        <dbReference type="EMBL" id="RPA75772.1"/>
    </source>
</evidence>